<proteinExistence type="predicted"/>
<reference evidence="2" key="1">
    <citation type="submission" date="2024-07" db="EMBL/GenBank/DDBJ databases">
        <title>Two chromosome-level genome assemblies of Korean endemic species Abeliophyllum distichum and Forsythia ovata (Oleaceae).</title>
        <authorList>
            <person name="Jang H."/>
        </authorList>
    </citation>
    <scope>NUCLEOTIDE SEQUENCE [LARGE SCALE GENOMIC DNA]</scope>
</reference>
<evidence type="ECO:0000313" key="2">
    <source>
        <dbReference type="Proteomes" id="UP001604277"/>
    </source>
</evidence>
<dbReference type="Proteomes" id="UP001604277">
    <property type="component" value="Unassembled WGS sequence"/>
</dbReference>
<organism evidence="1 2">
    <name type="scientific">Forsythia ovata</name>
    <dbReference type="NCBI Taxonomy" id="205694"/>
    <lineage>
        <taxon>Eukaryota</taxon>
        <taxon>Viridiplantae</taxon>
        <taxon>Streptophyta</taxon>
        <taxon>Embryophyta</taxon>
        <taxon>Tracheophyta</taxon>
        <taxon>Spermatophyta</taxon>
        <taxon>Magnoliopsida</taxon>
        <taxon>eudicotyledons</taxon>
        <taxon>Gunneridae</taxon>
        <taxon>Pentapetalae</taxon>
        <taxon>asterids</taxon>
        <taxon>lamiids</taxon>
        <taxon>Lamiales</taxon>
        <taxon>Oleaceae</taxon>
        <taxon>Forsythieae</taxon>
        <taxon>Forsythia</taxon>
    </lineage>
</organism>
<sequence>MKAGIANVMKQTKEIQTHQPLDDDSHNAWPELHDFFDRMKISVWANGESCERSGGTFIHWEVAHLPGGRGDGAHRWNSPADSIGILPHNSDEAYEAIGTGNKNQISKRNCFMHVLSSIIIRKAPLSELMISPGVGRTQPLMEKIASFGSRISPGFTVDEYGIK</sequence>
<keyword evidence="2" id="KW-1185">Reference proteome</keyword>
<name>A0ABD1VDG3_9LAMI</name>
<evidence type="ECO:0000313" key="1">
    <source>
        <dbReference type="EMBL" id="KAL2535266.1"/>
    </source>
</evidence>
<comment type="caution">
    <text evidence="1">The sequence shown here is derived from an EMBL/GenBank/DDBJ whole genome shotgun (WGS) entry which is preliminary data.</text>
</comment>
<dbReference type="AlphaFoldDB" id="A0ABD1VDG3"/>
<protein>
    <submittedName>
        <fullName evidence="1">Uncharacterized protein</fullName>
    </submittedName>
</protein>
<dbReference type="EMBL" id="JBFOLJ010000005">
    <property type="protein sequence ID" value="KAL2535266.1"/>
    <property type="molecule type" value="Genomic_DNA"/>
</dbReference>
<gene>
    <name evidence="1" type="ORF">Fot_16657</name>
</gene>
<accession>A0ABD1VDG3</accession>